<comment type="caution">
    <text evidence="1">The sequence shown here is derived from an EMBL/GenBank/DDBJ whole genome shotgun (WGS) entry which is preliminary data.</text>
</comment>
<organism evidence="1 2">
    <name type="scientific">Eumeta variegata</name>
    <name type="common">Bagworm moth</name>
    <name type="synonym">Eumeta japonica</name>
    <dbReference type="NCBI Taxonomy" id="151549"/>
    <lineage>
        <taxon>Eukaryota</taxon>
        <taxon>Metazoa</taxon>
        <taxon>Ecdysozoa</taxon>
        <taxon>Arthropoda</taxon>
        <taxon>Hexapoda</taxon>
        <taxon>Insecta</taxon>
        <taxon>Pterygota</taxon>
        <taxon>Neoptera</taxon>
        <taxon>Endopterygota</taxon>
        <taxon>Lepidoptera</taxon>
        <taxon>Glossata</taxon>
        <taxon>Ditrysia</taxon>
        <taxon>Tineoidea</taxon>
        <taxon>Psychidae</taxon>
        <taxon>Oiketicinae</taxon>
        <taxon>Eumeta</taxon>
    </lineage>
</organism>
<accession>A0A4C1W235</accession>
<name>A0A4C1W235_EUMVA</name>
<proteinExistence type="predicted"/>
<protein>
    <submittedName>
        <fullName evidence="1">Uncharacterized protein</fullName>
    </submittedName>
</protein>
<dbReference type="EMBL" id="BGZK01000464">
    <property type="protein sequence ID" value="GBP45103.1"/>
    <property type="molecule type" value="Genomic_DNA"/>
</dbReference>
<dbReference type="Proteomes" id="UP000299102">
    <property type="component" value="Unassembled WGS sequence"/>
</dbReference>
<gene>
    <name evidence="1" type="ORF">EVAR_33208_1</name>
</gene>
<dbReference type="AlphaFoldDB" id="A0A4C1W235"/>
<evidence type="ECO:0000313" key="1">
    <source>
        <dbReference type="EMBL" id="GBP45103.1"/>
    </source>
</evidence>
<sequence>MTEFKTSEVGALFQRNVYCTLVPNCRQKVSGWLNRWLLMRTTFAKQNIRLLVARLPSIRAIHDNYSEVKFYVSRNIITRNRGKDGGGAGGGGRARAAPQGWPRRALLINTLHTNAIRRVCVCDM</sequence>
<keyword evidence="2" id="KW-1185">Reference proteome</keyword>
<evidence type="ECO:0000313" key="2">
    <source>
        <dbReference type="Proteomes" id="UP000299102"/>
    </source>
</evidence>
<reference evidence="1 2" key="1">
    <citation type="journal article" date="2019" name="Commun. Biol.">
        <title>The bagworm genome reveals a unique fibroin gene that provides high tensile strength.</title>
        <authorList>
            <person name="Kono N."/>
            <person name="Nakamura H."/>
            <person name="Ohtoshi R."/>
            <person name="Tomita M."/>
            <person name="Numata K."/>
            <person name="Arakawa K."/>
        </authorList>
    </citation>
    <scope>NUCLEOTIDE SEQUENCE [LARGE SCALE GENOMIC DNA]</scope>
</reference>